<dbReference type="EMBL" id="BGZK01001869">
    <property type="protein sequence ID" value="GBP87573.1"/>
    <property type="molecule type" value="Genomic_DNA"/>
</dbReference>
<organism evidence="2 3">
    <name type="scientific">Eumeta variegata</name>
    <name type="common">Bagworm moth</name>
    <name type="synonym">Eumeta japonica</name>
    <dbReference type="NCBI Taxonomy" id="151549"/>
    <lineage>
        <taxon>Eukaryota</taxon>
        <taxon>Metazoa</taxon>
        <taxon>Ecdysozoa</taxon>
        <taxon>Arthropoda</taxon>
        <taxon>Hexapoda</taxon>
        <taxon>Insecta</taxon>
        <taxon>Pterygota</taxon>
        <taxon>Neoptera</taxon>
        <taxon>Endopterygota</taxon>
        <taxon>Lepidoptera</taxon>
        <taxon>Glossata</taxon>
        <taxon>Ditrysia</taxon>
        <taxon>Tineoidea</taxon>
        <taxon>Psychidae</taxon>
        <taxon>Oiketicinae</taxon>
        <taxon>Eumeta</taxon>
    </lineage>
</organism>
<accession>A0A4C1ZK72</accession>
<name>A0A4C1ZK72_EUMVA</name>
<evidence type="ECO:0000313" key="2">
    <source>
        <dbReference type="EMBL" id="GBP87573.1"/>
    </source>
</evidence>
<protein>
    <submittedName>
        <fullName evidence="2">Uncharacterized protein</fullName>
    </submittedName>
</protein>
<comment type="caution">
    <text evidence="2">The sequence shown here is derived from an EMBL/GenBank/DDBJ whole genome shotgun (WGS) entry which is preliminary data.</text>
</comment>
<feature type="region of interest" description="Disordered" evidence="1">
    <location>
        <begin position="1"/>
        <end position="56"/>
    </location>
</feature>
<proteinExistence type="predicted"/>
<gene>
    <name evidence="2" type="ORF">EVAR_65194_1</name>
</gene>
<keyword evidence="3" id="KW-1185">Reference proteome</keyword>
<dbReference type="AlphaFoldDB" id="A0A4C1ZK72"/>
<evidence type="ECO:0000256" key="1">
    <source>
        <dbReference type="SAM" id="MobiDB-lite"/>
    </source>
</evidence>
<dbReference type="Proteomes" id="UP000299102">
    <property type="component" value="Unassembled WGS sequence"/>
</dbReference>
<sequence>MDKDMPSSAGGKEVQPPRVENSWNKPLPWVEPRHGKETVTKESPKKSLHNKESVTSTLGEDISTIMSILQTDKALQWVEPQSIITALSIAARWIFHL</sequence>
<evidence type="ECO:0000313" key="3">
    <source>
        <dbReference type="Proteomes" id="UP000299102"/>
    </source>
</evidence>
<reference evidence="2 3" key="1">
    <citation type="journal article" date="2019" name="Commun. Biol.">
        <title>The bagworm genome reveals a unique fibroin gene that provides high tensile strength.</title>
        <authorList>
            <person name="Kono N."/>
            <person name="Nakamura H."/>
            <person name="Ohtoshi R."/>
            <person name="Tomita M."/>
            <person name="Numata K."/>
            <person name="Arakawa K."/>
        </authorList>
    </citation>
    <scope>NUCLEOTIDE SEQUENCE [LARGE SCALE GENOMIC DNA]</scope>
</reference>
<feature type="compositionally biased region" description="Basic and acidic residues" evidence="1">
    <location>
        <begin position="31"/>
        <end position="52"/>
    </location>
</feature>